<feature type="domain" description="3-keto-alpha-glucoside-1,2-lyase/3-keto-2-hydroxy-glucal hydratase" evidence="2">
    <location>
        <begin position="27"/>
        <end position="256"/>
    </location>
</feature>
<protein>
    <submittedName>
        <fullName evidence="3">DUF1080 domain-containing protein</fullName>
    </submittedName>
</protein>
<sequence length="261" mass="29436">MPRSFALRLLSLGLVLSIAAVAVAEEEWRPLFNGKNLDGWTPKIRYHKSGENFGDTFRVEDGILKVGYDQYEKFDARFGHLFFNEEFSHYKLRVEYRIVGEQLAGGAGWATKNSGIMIHGQKPETMALDQQFPVSIEVQLLSGLGKGPRPTANLCTPGTHVEMDGKLHTQHCTSSTSPTFDDEWVTVELEVHGSGVIRHFVNGKQVIEYSKPQYDPRDATAKQFVKNRDGNLLIDKGTISIQSESHPVEYRKIEIQELDEE</sequence>
<evidence type="ECO:0000256" key="1">
    <source>
        <dbReference type="SAM" id="SignalP"/>
    </source>
</evidence>
<name>A0A9X2FDF4_9BACT</name>
<evidence type="ECO:0000259" key="2">
    <source>
        <dbReference type="Pfam" id="PF06439"/>
    </source>
</evidence>
<dbReference type="RefSeq" id="WP_252855035.1">
    <property type="nucleotide sequence ID" value="NZ_JAMXLR010000078.1"/>
</dbReference>
<evidence type="ECO:0000313" key="4">
    <source>
        <dbReference type="Proteomes" id="UP001155241"/>
    </source>
</evidence>
<dbReference type="InterPro" id="IPR010496">
    <property type="entry name" value="AL/BT2_dom"/>
</dbReference>
<dbReference type="Proteomes" id="UP001155241">
    <property type="component" value="Unassembled WGS sequence"/>
</dbReference>
<gene>
    <name evidence="3" type="ORF">NG895_23720</name>
</gene>
<dbReference type="AlphaFoldDB" id="A0A9X2FDF4"/>
<accession>A0A9X2FDF4</accession>
<dbReference type="Gene3D" id="2.60.120.560">
    <property type="entry name" value="Exo-inulinase, domain 1"/>
    <property type="match status" value="1"/>
</dbReference>
<evidence type="ECO:0000313" key="3">
    <source>
        <dbReference type="EMBL" id="MCO6046920.1"/>
    </source>
</evidence>
<feature type="signal peptide" evidence="1">
    <location>
        <begin position="1"/>
        <end position="24"/>
    </location>
</feature>
<keyword evidence="4" id="KW-1185">Reference proteome</keyword>
<feature type="chain" id="PRO_5040785930" evidence="1">
    <location>
        <begin position="25"/>
        <end position="261"/>
    </location>
</feature>
<dbReference type="EMBL" id="JAMXLR010000078">
    <property type="protein sequence ID" value="MCO6046920.1"/>
    <property type="molecule type" value="Genomic_DNA"/>
</dbReference>
<dbReference type="GO" id="GO:0016787">
    <property type="term" value="F:hydrolase activity"/>
    <property type="evidence" value="ECO:0007669"/>
    <property type="project" value="InterPro"/>
</dbReference>
<dbReference type="Pfam" id="PF06439">
    <property type="entry name" value="3keto-disac_hyd"/>
    <property type="match status" value="1"/>
</dbReference>
<organism evidence="3 4">
    <name type="scientific">Aeoliella straminimaris</name>
    <dbReference type="NCBI Taxonomy" id="2954799"/>
    <lineage>
        <taxon>Bacteria</taxon>
        <taxon>Pseudomonadati</taxon>
        <taxon>Planctomycetota</taxon>
        <taxon>Planctomycetia</taxon>
        <taxon>Pirellulales</taxon>
        <taxon>Lacipirellulaceae</taxon>
        <taxon>Aeoliella</taxon>
    </lineage>
</organism>
<comment type="caution">
    <text evidence="3">The sequence shown here is derived from an EMBL/GenBank/DDBJ whole genome shotgun (WGS) entry which is preliminary data.</text>
</comment>
<reference evidence="3" key="1">
    <citation type="submission" date="2022-06" db="EMBL/GenBank/DDBJ databases">
        <title>Aeoliella straminimaris, a novel planctomycete from sediments.</title>
        <authorList>
            <person name="Vitorino I.R."/>
            <person name="Lage O.M."/>
        </authorList>
    </citation>
    <scope>NUCLEOTIDE SEQUENCE</scope>
    <source>
        <strain evidence="3">ICT_H6.2</strain>
    </source>
</reference>
<keyword evidence="1" id="KW-0732">Signal</keyword>
<proteinExistence type="predicted"/>